<gene>
    <name evidence="1" type="ORF">SNF14_04380</name>
</gene>
<dbReference type="InterPro" id="IPR007263">
    <property type="entry name" value="DCC1-like"/>
</dbReference>
<dbReference type="InterPro" id="IPR052927">
    <property type="entry name" value="DCC_oxidoreductase"/>
</dbReference>
<dbReference type="EMBL" id="JAXDAE010000003">
    <property type="protein sequence ID" value="MDY2586560.1"/>
    <property type="molecule type" value="Genomic_DNA"/>
</dbReference>
<protein>
    <submittedName>
        <fullName evidence="1">DCC1-like thiol-disulfide oxidoreductase family protein</fullName>
    </submittedName>
</protein>
<comment type="caution">
    <text evidence="1">The sequence shown here is derived from an EMBL/GenBank/DDBJ whole genome shotgun (WGS) entry which is preliminary data.</text>
</comment>
<sequence>MLNDIPKDKELILFDGVCNLCNSSVLFVIKRDKKNKFLFAPLQGDVGKTITEHFEIDTELVDSIILYSPTKEKIYYKSTAALEVAKQLNFPTKLMALFLIIPAFIRNWVYDYVAKNRYQWYGKKEACMIPTPELKAKFLM</sequence>
<evidence type="ECO:0000313" key="1">
    <source>
        <dbReference type="EMBL" id="MDY2586560.1"/>
    </source>
</evidence>
<proteinExistence type="predicted"/>
<keyword evidence="2" id="KW-1185">Reference proteome</keyword>
<dbReference type="Pfam" id="PF04134">
    <property type="entry name" value="DCC1-like"/>
    <property type="match status" value="1"/>
</dbReference>
<evidence type="ECO:0000313" key="2">
    <source>
        <dbReference type="Proteomes" id="UP001285855"/>
    </source>
</evidence>
<reference evidence="1 2" key="1">
    <citation type="submission" date="2023-11" db="EMBL/GenBank/DDBJ databases">
        <title>Winogradskyella pelagius sp. nov., isolated from coastal sediment.</title>
        <authorList>
            <person name="Li F."/>
        </authorList>
    </citation>
    <scope>NUCLEOTIDE SEQUENCE [LARGE SCALE GENOMIC DNA]</scope>
    <source>
        <strain evidence="1 2">KCTC 23502</strain>
    </source>
</reference>
<dbReference type="PANTHER" id="PTHR33639:SF2">
    <property type="entry name" value="DUF393 DOMAIN-CONTAINING PROTEIN"/>
    <property type="match status" value="1"/>
</dbReference>
<organism evidence="1 2">
    <name type="scientific">Winogradskyella aquimaris</name>
    <dbReference type="NCBI Taxonomy" id="864074"/>
    <lineage>
        <taxon>Bacteria</taxon>
        <taxon>Pseudomonadati</taxon>
        <taxon>Bacteroidota</taxon>
        <taxon>Flavobacteriia</taxon>
        <taxon>Flavobacteriales</taxon>
        <taxon>Flavobacteriaceae</taxon>
        <taxon>Winogradskyella</taxon>
    </lineage>
</organism>
<dbReference type="RefSeq" id="WP_320554933.1">
    <property type="nucleotide sequence ID" value="NZ_JAXDAE010000003.1"/>
</dbReference>
<dbReference type="Proteomes" id="UP001285855">
    <property type="component" value="Unassembled WGS sequence"/>
</dbReference>
<accession>A0ABU5ELC8</accession>
<name>A0ABU5ELC8_9FLAO</name>
<dbReference type="PANTHER" id="PTHR33639">
    <property type="entry name" value="THIOL-DISULFIDE OXIDOREDUCTASE DCC"/>
    <property type="match status" value="1"/>
</dbReference>